<evidence type="ECO:0000313" key="8">
    <source>
        <dbReference type="Proteomes" id="UP000799778"/>
    </source>
</evidence>
<dbReference type="PANTHER" id="PTHR15263">
    <property type="entry name" value="I-KAPPA-B-LIKE PROTEIN IKBL"/>
    <property type="match status" value="1"/>
</dbReference>
<accession>A0A6A5X6V9</accession>
<gene>
    <name evidence="7" type="ORF">BU24DRAFT_402913</name>
</gene>
<keyword evidence="5" id="KW-0539">Nucleus</keyword>
<feature type="region of interest" description="Disordered" evidence="6">
    <location>
        <begin position="1"/>
        <end position="116"/>
    </location>
</feature>
<feature type="compositionally biased region" description="Acidic residues" evidence="6">
    <location>
        <begin position="1"/>
        <end position="10"/>
    </location>
</feature>
<keyword evidence="2" id="KW-0597">Phosphoprotein</keyword>
<evidence type="ECO:0000256" key="5">
    <source>
        <dbReference type="ARBA" id="ARBA00023242"/>
    </source>
</evidence>
<feature type="compositionally biased region" description="Basic and acidic residues" evidence="6">
    <location>
        <begin position="186"/>
        <end position="195"/>
    </location>
</feature>
<dbReference type="Proteomes" id="UP000799778">
    <property type="component" value="Unassembled WGS sequence"/>
</dbReference>
<feature type="compositionally biased region" description="Basic residues" evidence="6">
    <location>
        <begin position="42"/>
        <end position="63"/>
    </location>
</feature>
<evidence type="ECO:0000256" key="1">
    <source>
        <dbReference type="ARBA" id="ARBA00004123"/>
    </source>
</evidence>
<keyword evidence="8" id="KW-1185">Reference proteome</keyword>
<dbReference type="EMBL" id="ML978082">
    <property type="protein sequence ID" value="KAF2008669.1"/>
    <property type="molecule type" value="Genomic_DNA"/>
</dbReference>
<feature type="compositionally biased region" description="Basic and acidic residues" evidence="6">
    <location>
        <begin position="64"/>
        <end position="96"/>
    </location>
</feature>
<reference evidence="7" key="1">
    <citation type="journal article" date="2020" name="Stud. Mycol.">
        <title>101 Dothideomycetes genomes: a test case for predicting lifestyles and emergence of pathogens.</title>
        <authorList>
            <person name="Haridas S."/>
            <person name="Albert R."/>
            <person name="Binder M."/>
            <person name="Bloem J."/>
            <person name="Labutti K."/>
            <person name="Salamov A."/>
            <person name="Andreopoulos B."/>
            <person name="Baker S."/>
            <person name="Barry K."/>
            <person name="Bills G."/>
            <person name="Bluhm B."/>
            <person name="Cannon C."/>
            <person name="Castanera R."/>
            <person name="Culley D."/>
            <person name="Daum C."/>
            <person name="Ezra D."/>
            <person name="Gonzalez J."/>
            <person name="Henrissat B."/>
            <person name="Kuo A."/>
            <person name="Liang C."/>
            <person name="Lipzen A."/>
            <person name="Lutzoni F."/>
            <person name="Magnuson J."/>
            <person name="Mondo S."/>
            <person name="Nolan M."/>
            <person name="Ohm R."/>
            <person name="Pangilinan J."/>
            <person name="Park H.-J."/>
            <person name="Ramirez L."/>
            <person name="Alfaro M."/>
            <person name="Sun H."/>
            <person name="Tritt A."/>
            <person name="Yoshinaga Y."/>
            <person name="Zwiers L.-H."/>
            <person name="Turgeon B."/>
            <person name="Goodwin S."/>
            <person name="Spatafora J."/>
            <person name="Crous P."/>
            <person name="Grigoriev I."/>
        </authorList>
    </citation>
    <scope>NUCLEOTIDE SEQUENCE</scope>
    <source>
        <strain evidence="7">CBS 175.79</strain>
    </source>
</reference>
<dbReference type="OrthoDB" id="412109at2759"/>
<feature type="region of interest" description="Disordered" evidence="6">
    <location>
        <begin position="186"/>
        <end position="235"/>
    </location>
</feature>
<feature type="compositionally biased region" description="Basic and acidic residues" evidence="6">
    <location>
        <begin position="213"/>
        <end position="235"/>
    </location>
</feature>
<dbReference type="GO" id="GO:0005634">
    <property type="term" value="C:nucleus"/>
    <property type="evidence" value="ECO:0007669"/>
    <property type="project" value="UniProtKB-SubCell"/>
</dbReference>
<evidence type="ECO:0000256" key="3">
    <source>
        <dbReference type="ARBA" id="ARBA00022737"/>
    </source>
</evidence>
<evidence type="ECO:0000256" key="6">
    <source>
        <dbReference type="SAM" id="MobiDB-lite"/>
    </source>
</evidence>
<dbReference type="RefSeq" id="XP_033377008.1">
    <property type="nucleotide sequence ID" value="XM_033525549.1"/>
</dbReference>
<dbReference type="GO" id="GO:0043124">
    <property type="term" value="P:negative regulation of canonical NF-kappaB signal transduction"/>
    <property type="evidence" value="ECO:0007669"/>
    <property type="project" value="InterPro"/>
</dbReference>
<feature type="compositionally biased region" description="Basic residues" evidence="6">
    <location>
        <begin position="16"/>
        <end position="31"/>
    </location>
</feature>
<keyword evidence="4" id="KW-0040">ANK repeat</keyword>
<comment type="subcellular location">
    <subcellularLocation>
        <location evidence="1">Nucleus</location>
    </subcellularLocation>
</comment>
<dbReference type="GeneID" id="54282946"/>
<proteinExistence type="predicted"/>
<protein>
    <submittedName>
        <fullName evidence="7">Uncharacterized protein</fullName>
    </submittedName>
</protein>
<evidence type="ECO:0000256" key="4">
    <source>
        <dbReference type="ARBA" id="ARBA00023043"/>
    </source>
</evidence>
<name>A0A6A5X6V9_9PLEO</name>
<dbReference type="InterPro" id="IPR038753">
    <property type="entry name" value="NFKBIL1"/>
</dbReference>
<keyword evidence="3" id="KW-0677">Repeat</keyword>
<dbReference type="AlphaFoldDB" id="A0A6A5X6V9"/>
<evidence type="ECO:0000256" key="2">
    <source>
        <dbReference type="ARBA" id="ARBA00022553"/>
    </source>
</evidence>
<dbReference type="PANTHER" id="PTHR15263:SF1">
    <property type="entry name" value="NF-KAPPA-B INHIBITOR-LIKE PROTEIN 1"/>
    <property type="match status" value="1"/>
</dbReference>
<organism evidence="7 8">
    <name type="scientific">Aaosphaeria arxii CBS 175.79</name>
    <dbReference type="NCBI Taxonomy" id="1450172"/>
    <lineage>
        <taxon>Eukaryota</taxon>
        <taxon>Fungi</taxon>
        <taxon>Dikarya</taxon>
        <taxon>Ascomycota</taxon>
        <taxon>Pezizomycotina</taxon>
        <taxon>Dothideomycetes</taxon>
        <taxon>Pleosporomycetidae</taxon>
        <taxon>Pleosporales</taxon>
        <taxon>Pleosporales incertae sedis</taxon>
        <taxon>Aaosphaeria</taxon>
    </lineage>
</organism>
<evidence type="ECO:0000313" key="7">
    <source>
        <dbReference type="EMBL" id="KAF2008669.1"/>
    </source>
</evidence>
<sequence length="349" mass="41843">MPDSDNEDVYPDTKPSKFRLKSKPGSRKRRHNSDIEDERDGRFRRRHRSRDRHSSRRSHKHSRREREHRSGRTVYDRTFERNGVYEDPDYRHRESLYDNVGNSNPGYSGDGPIDSDQAFRESLFDALADDEGAAYWEGVYGQPIHVYSDARQGPDGELERMNDEEYADHVRTKMWEKTHQHIIEERAARERERSKQKERRRQLEEEAEQEEAEREKVRRQMKESLKRGEERKRAREAEAAWGTYTKKWDHLKSNPDVEALLKDTKLNDLIPWPVVSGRLKHVSKDEVEYFFEKSPAWNEDAAALLKIERVRWHPDKMQQRFGQHIDQELMKPVTAVFQVIDHLWNQRRR</sequence>